<sequence>MAIILCENCTFLCLQPWSLLQPSEASGALLLIMLGKVSFNLYLLRVRRQTVCDSFMGYFSISLAFFDLVLLVTMSFISYFQNVMFWGVYLTKYHICLLAQITAFSYGLLHYPVFLATGLDYYFTITHTSKNLTMGCSSLYAFAATFMWISVLCYVLNLPGSTIGLDVNHYSSAQQCPFYISSQTYWLSLGMLFITCLVLVLCWTEVRHTVRSVKVMSLETETVFFFPYVPECSQRSCAKHLLTRLLICFMGTWAPFLFLQALIILLGAQIPAFIEMNVPWLYFINSFLIAIICWVRRQHIRLREDSWDVDPFVSWKYCFVPFNCQDANEAQKSIAEIVDC</sequence>
<protein>
    <recommendedName>
        <fullName evidence="6">G-protein coupled receptors family 1 profile domain-containing protein</fullName>
    </recommendedName>
</protein>
<evidence type="ECO:0000256" key="5">
    <source>
        <dbReference type="SAM" id="Phobius"/>
    </source>
</evidence>
<feature type="transmembrane region" description="Helical" evidence="5">
    <location>
        <begin position="185"/>
        <end position="206"/>
    </location>
</feature>
<name>A0A9Q0XQU4_9SAUR</name>
<dbReference type="Gene3D" id="1.20.1070.10">
    <property type="entry name" value="Rhodopsin 7-helix transmembrane proteins"/>
    <property type="match status" value="1"/>
</dbReference>
<proteinExistence type="predicted"/>
<dbReference type="OrthoDB" id="9947933at2759"/>
<dbReference type="EMBL" id="JAPFRF010000008">
    <property type="protein sequence ID" value="KAJ7324158.1"/>
    <property type="molecule type" value="Genomic_DNA"/>
</dbReference>
<evidence type="ECO:0000256" key="3">
    <source>
        <dbReference type="ARBA" id="ARBA00022989"/>
    </source>
</evidence>
<dbReference type="AlphaFoldDB" id="A0A9Q0XQU4"/>
<gene>
    <name evidence="7" type="ORF">JRQ81_017178</name>
</gene>
<dbReference type="GO" id="GO:0043235">
    <property type="term" value="C:receptor complex"/>
    <property type="evidence" value="ECO:0007669"/>
    <property type="project" value="TreeGrafter"/>
</dbReference>
<dbReference type="SUPFAM" id="SSF81321">
    <property type="entry name" value="Family A G protein-coupled receptor-like"/>
    <property type="match status" value="1"/>
</dbReference>
<feature type="transmembrane region" description="Helical" evidence="5">
    <location>
        <begin position="139"/>
        <end position="165"/>
    </location>
</feature>
<feature type="transmembrane region" description="Helical" evidence="5">
    <location>
        <begin position="25"/>
        <end position="43"/>
    </location>
</feature>
<feature type="transmembrane region" description="Helical" evidence="5">
    <location>
        <begin position="97"/>
        <end position="119"/>
    </location>
</feature>
<organism evidence="7 8">
    <name type="scientific">Phrynocephalus forsythii</name>
    <dbReference type="NCBI Taxonomy" id="171643"/>
    <lineage>
        <taxon>Eukaryota</taxon>
        <taxon>Metazoa</taxon>
        <taxon>Chordata</taxon>
        <taxon>Craniata</taxon>
        <taxon>Vertebrata</taxon>
        <taxon>Euteleostomi</taxon>
        <taxon>Lepidosauria</taxon>
        <taxon>Squamata</taxon>
        <taxon>Bifurcata</taxon>
        <taxon>Unidentata</taxon>
        <taxon>Episquamata</taxon>
        <taxon>Toxicofera</taxon>
        <taxon>Iguania</taxon>
        <taxon>Acrodonta</taxon>
        <taxon>Agamidae</taxon>
        <taxon>Agaminae</taxon>
        <taxon>Phrynocephalus</taxon>
    </lineage>
</organism>
<keyword evidence="8" id="KW-1185">Reference proteome</keyword>
<feature type="transmembrane region" description="Helical" evidence="5">
    <location>
        <begin position="55"/>
        <end position="77"/>
    </location>
</feature>
<dbReference type="PROSITE" id="PS50262">
    <property type="entry name" value="G_PROTEIN_RECEP_F1_2"/>
    <property type="match status" value="1"/>
</dbReference>
<feature type="transmembrane region" description="Helical" evidence="5">
    <location>
        <begin position="278"/>
        <end position="295"/>
    </location>
</feature>
<evidence type="ECO:0000256" key="4">
    <source>
        <dbReference type="ARBA" id="ARBA00023136"/>
    </source>
</evidence>
<feature type="domain" description="G-protein coupled receptors family 1 profile" evidence="6">
    <location>
        <begin position="35"/>
        <end position="293"/>
    </location>
</feature>
<evidence type="ECO:0000259" key="6">
    <source>
        <dbReference type="PROSITE" id="PS50262"/>
    </source>
</evidence>
<dbReference type="InterPro" id="IPR042353">
    <property type="entry name" value="GPR160"/>
</dbReference>
<accession>A0A9Q0XQU4</accession>
<dbReference type="Proteomes" id="UP001142489">
    <property type="component" value="Unassembled WGS sequence"/>
</dbReference>
<keyword evidence="4 5" id="KW-0472">Membrane</keyword>
<comment type="caution">
    <text evidence="7">The sequence shown here is derived from an EMBL/GenBank/DDBJ whole genome shotgun (WGS) entry which is preliminary data.</text>
</comment>
<evidence type="ECO:0000313" key="7">
    <source>
        <dbReference type="EMBL" id="KAJ7324158.1"/>
    </source>
</evidence>
<evidence type="ECO:0000256" key="2">
    <source>
        <dbReference type="ARBA" id="ARBA00022692"/>
    </source>
</evidence>
<dbReference type="GO" id="GO:0005886">
    <property type="term" value="C:plasma membrane"/>
    <property type="evidence" value="ECO:0007669"/>
    <property type="project" value="TreeGrafter"/>
</dbReference>
<keyword evidence="3 5" id="KW-1133">Transmembrane helix</keyword>
<evidence type="ECO:0000313" key="8">
    <source>
        <dbReference type="Proteomes" id="UP001142489"/>
    </source>
</evidence>
<dbReference type="InterPro" id="IPR017452">
    <property type="entry name" value="GPCR_Rhodpsn_7TM"/>
</dbReference>
<comment type="subcellular location">
    <subcellularLocation>
        <location evidence="1">Membrane</location>
    </subcellularLocation>
</comment>
<feature type="transmembrane region" description="Helical" evidence="5">
    <location>
        <begin position="245"/>
        <end position="266"/>
    </location>
</feature>
<evidence type="ECO:0000256" key="1">
    <source>
        <dbReference type="ARBA" id="ARBA00004370"/>
    </source>
</evidence>
<reference evidence="7" key="1">
    <citation type="journal article" date="2023" name="DNA Res.">
        <title>Chromosome-level genome assembly of Phrynocephalus forsythii using third-generation DNA sequencing and Hi-C analysis.</title>
        <authorList>
            <person name="Qi Y."/>
            <person name="Zhao W."/>
            <person name="Zhao Y."/>
            <person name="Niu C."/>
            <person name="Cao S."/>
            <person name="Zhang Y."/>
        </authorList>
    </citation>
    <scope>NUCLEOTIDE SEQUENCE</scope>
    <source>
        <tissue evidence="7">Muscle</tissue>
    </source>
</reference>
<dbReference type="PANTHER" id="PTHR15573">
    <property type="entry name" value="G-PROTEIN COUPLED RECEPTOR 160-RELATED"/>
    <property type="match status" value="1"/>
</dbReference>
<keyword evidence="2 5" id="KW-0812">Transmembrane</keyword>
<dbReference type="PANTHER" id="PTHR15573:SF0">
    <property type="entry name" value="G-PROTEIN COUPLED RECEPTOR 160-RELATED"/>
    <property type="match status" value="1"/>
</dbReference>